<organism evidence="1 2">
    <name type="scientific">Sporofaciens musculi</name>
    <dbReference type="NCBI Taxonomy" id="2681861"/>
    <lineage>
        <taxon>Bacteria</taxon>
        <taxon>Bacillati</taxon>
        <taxon>Bacillota</taxon>
        <taxon>Clostridia</taxon>
        <taxon>Lachnospirales</taxon>
        <taxon>Lachnospiraceae</taxon>
        <taxon>Sporofaciens</taxon>
    </lineage>
</organism>
<evidence type="ECO:0000313" key="1">
    <source>
        <dbReference type="EMBL" id="MXP78281.1"/>
    </source>
</evidence>
<gene>
    <name evidence="1" type="ORF">GN277_23890</name>
</gene>
<accession>A0A7X3SLD4</accession>
<proteinExistence type="predicted"/>
<reference evidence="1 2" key="1">
    <citation type="submission" date="2019-12" db="EMBL/GenBank/DDBJ databases">
        <title>Sporaefaciens musculi gen. nov., sp. nov., a novel bacterium isolated from the caecum of an obese mouse.</title>
        <authorList>
            <person name="Rasmussen T.S."/>
            <person name="Streidl T."/>
            <person name="Hitch T.C.A."/>
            <person name="Wortmann E."/>
            <person name="Deptula P."/>
            <person name="Hansen M."/>
            <person name="Nielsen D.S."/>
            <person name="Clavel T."/>
            <person name="Vogensen F.K."/>
        </authorList>
    </citation>
    <scope>NUCLEOTIDE SEQUENCE [LARGE SCALE GENOMIC DNA]</scope>
    <source>
        <strain evidence="1 2">WCA-9-b2</strain>
    </source>
</reference>
<dbReference type="EMBL" id="WUQX01000001">
    <property type="protein sequence ID" value="MXP78281.1"/>
    <property type="molecule type" value="Genomic_DNA"/>
</dbReference>
<name>A0A7X3SLD4_9FIRM</name>
<protein>
    <submittedName>
        <fullName evidence="1">Uncharacterized protein</fullName>
    </submittedName>
</protein>
<dbReference type="Proteomes" id="UP000460412">
    <property type="component" value="Unassembled WGS sequence"/>
</dbReference>
<keyword evidence="2" id="KW-1185">Reference proteome</keyword>
<dbReference type="AlphaFoldDB" id="A0A7X3SLD4"/>
<comment type="caution">
    <text evidence="1">The sequence shown here is derived from an EMBL/GenBank/DDBJ whole genome shotgun (WGS) entry which is preliminary data.</text>
</comment>
<evidence type="ECO:0000313" key="2">
    <source>
        <dbReference type="Proteomes" id="UP000460412"/>
    </source>
</evidence>
<sequence length="59" mass="6768">MKKKKLNFRFHNPNTQEASADYIVQIFIAANTGRVEQILNQNASKGGKEEDERENRCVS</sequence>